<organism evidence="1">
    <name type="scientific">freshwater metagenome</name>
    <dbReference type="NCBI Taxonomy" id="449393"/>
    <lineage>
        <taxon>unclassified sequences</taxon>
        <taxon>metagenomes</taxon>
        <taxon>ecological metagenomes</taxon>
    </lineage>
</organism>
<reference evidence="1" key="1">
    <citation type="submission" date="2020-05" db="EMBL/GenBank/DDBJ databases">
        <authorList>
            <person name="Chiriac C."/>
            <person name="Salcher M."/>
            <person name="Ghai R."/>
            <person name="Kavagutti S V."/>
        </authorList>
    </citation>
    <scope>NUCLEOTIDE SEQUENCE</scope>
</reference>
<sequence>MFSIINRCAPSWASSISSIITPRRYDEKRCGWRETVRTSAHFDSAQKPGPSLSGCHATGDSLRSRAYASHGCPFA</sequence>
<evidence type="ECO:0000313" key="1">
    <source>
        <dbReference type="EMBL" id="CAB4726121.1"/>
    </source>
</evidence>
<proteinExistence type="predicted"/>
<name>A0A6J6RUN0_9ZZZZ</name>
<gene>
    <name evidence="1" type="ORF">UFOPK2602_02071</name>
</gene>
<protein>
    <submittedName>
        <fullName evidence="1">Unannotated protein</fullName>
    </submittedName>
</protein>
<accession>A0A6J6RUN0</accession>
<dbReference type="EMBL" id="CAEZXX010000189">
    <property type="protein sequence ID" value="CAB4726121.1"/>
    <property type="molecule type" value="Genomic_DNA"/>
</dbReference>
<dbReference type="AlphaFoldDB" id="A0A6J6RUN0"/>